<dbReference type="EMBL" id="VTPC01091257">
    <property type="protein sequence ID" value="KAF2878913.1"/>
    <property type="molecule type" value="Genomic_DNA"/>
</dbReference>
<organism evidence="2 3">
    <name type="scientific">Ignelater luminosus</name>
    <name type="common">Cucubano</name>
    <name type="synonym">Pyrophorus luminosus</name>
    <dbReference type="NCBI Taxonomy" id="2038154"/>
    <lineage>
        <taxon>Eukaryota</taxon>
        <taxon>Metazoa</taxon>
        <taxon>Ecdysozoa</taxon>
        <taxon>Arthropoda</taxon>
        <taxon>Hexapoda</taxon>
        <taxon>Insecta</taxon>
        <taxon>Pterygota</taxon>
        <taxon>Neoptera</taxon>
        <taxon>Endopterygota</taxon>
        <taxon>Coleoptera</taxon>
        <taxon>Polyphaga</taxon>
        <taxon>Elateriformia</taxon>
        <taxon>Elateroidea</taxon>
        <taxon>Elateridae</taxon>
        <taxon>Agrypninae</taxon>
        <taxon>Pyrophorini</taxon>
        <taxon>Ignelater</taxon>
    </lineage>
</organism>
<dbReference type="Proteomes" id="UP000801492">
    <property type="component" value="Unassembled WGS sequence"/>
</dbReference>
<dbReference type="PANTHER" id="PTHR46599:SF6">
    <property type="entry name" value="DUAL SPECIFICITY PHOSPHATASE 26"/>
    <property type="match status" value="1"/>
</dbReference>
<dbReference type="PANTHER" id="PTHR46599">
    <property type="entry name" value="PIGGYBAC TRANSPOSABLE ELEMENT-DERIVED PROTEIN 4"/>
    <property type="match status" value="1"/>
</dbReference>
<accession>A0A8K0C6I4</accession>
<dbReference type="Pfam" id="PF13843">
    <property type="entry name" value="DDE_Tnp_1_7"/>
    <property type="match status" value="1"/>
</dbReference>
<dbReference type="OrthoDB" id="6077919at2759"/>
<name>A0A8K0C6I4_IGNLU</name>
<protein>
    <recommendedName>
        <fullName evidence="1">PiggyBac transposable element-derived protein domain-containing protein</fullName>
    </recommendedName>
</protein>
<feature type="domain" description="PiggyBac transposable element-derived protein" evidence="1">
    <location>
        <begin position="3"/>
        <end position="115"/>
    </location>
</feature>
<evidence type="ECO:0000313" key="2">
    <source>
        <dbReference type="EMBL" id="KAF2878913.1"/>
    </source>
</evidence>
<evidence type="ECO:0000259" key="1">
    <source>
        <dbReference type="Pfam" id="PF13843"/>
    </source>
</evidence>
<sequence>MNRSRRDIPELVKSSRGDLYETVLLKTDNDNCILTVYQAKPNKNVLLLSTLHTSVTINTDEKKKKPETVLYYSDTKYGVDVANQMAGKDTVKASSRRWPVHIFYNILDFAAINAYIYTKKSQDKN</sequence>
<dbReference type="InterPro" id="IPR029526">
    <property type="entry name" value="PGBD"/>
</dbReference>
<dbReference type="AlphaFoldDB" id="A0A8K0C6I4"/>
<comment type="caution">
    <text evidence="2">The sequence shown here is derived from an EMBL/GenBank/DDBJ whole genome shotgun (WGS) entry which is preliminary data.</text>
</comment>
<evidence type="ECO:0000313" key="3">
    <source>
        <dbReference type="Proteomes" id="UP000801492"/>
    </source>
</evidence>
<keyword evidence="3" id="KW-1185">Reference proteome</keyword>
<gene>
    <name evidence="2" type="ORF">ILUMI_27258</name>
</gene>
<reference evidence="2" key="1">
    <citation type="submission" date="2019-08" db="EMBL/GenBank/DDBJ databases">
        <title>The genome of the North American firefly Photinus pyralis.</title>
        <authorList>
            <consortium name="Photinus pyralis genome working group"/>
            <person name="Fallon T.R."/>
            <person name="Sander Lower S.E."/>
            <person name="Weng J.-K."/>
        </authorList>
    </citation>
    <scope>NUCLEOTIDE SEQUENCE</scope>
    <source>
        <strain evidence="2">TRF0915ILg1</strain>
        <tissue evidence="2">Whole body</tissue>
    </source>
</reference>
<proteinExistence type="predicted"/>